<keyword evidence="3" id="KW-1185">Reference proteome</keyword>
<feature type="compositionally biased region" description="Polar residues" evidence="1">
    <location>
        <begin position="346"/>
        <end position="363"/>
    </location>
</feature>
<name>A0ABR1W2L6_9PEZI</name>
<sequence length="1129" mass="122520">MDMDWWEQAQPREEPLHCAAPQPPEDILYLGSDDGLDDATKAAKRRRYEEKGRQYLRGRPLRLFSASLRGPFERTSGWQNPWLPKNVTLSASTVRPTITKPAVKASMRRNIYKLEGQANSTPETGGSMQCHLPSPEEDYDNLDPDKRSRIQSWAKHVTTGALEKDSFWAPAPANLQTLDNATNKRPAGNNWLKSKLSKRSKSDHPSSSALMTPTPALPNEPIRETSQPSSAISQEASGMNQRLLLPESHTVIRPSGKGMDQSVEESSQAIPESNCPGLKQLPAPHSLPKPLDPMSLIPSDANVLGNPTTSNDNISETSSELSSLRSSEVTPACPMQPIERAGDLQDPSTADSSHGTVGEATTSEDSRTEEADVNSESQVDQSFHYKTRPIRKNAPRLVTAEPAATVPLSQLTQTGTPVSENHQDSVMFRAQQIPKGEVNGILARSESSISISERGSQSVTKTPSVTSEEIEERQKVEPPQALDIPPAMANANAACKISAEQDHMPKVKDSKSHLPTDQDATSIGHPKPLELLGDIPESKATCSKGSFSSTVVDGDTTLVVDAMDVDGQLGSGSAFQPPERLVTVKYAESAPLLSSLDARDSSQVDSRQVSVEKPVSTSSPISLGGEKRSMIDNASPRHDSDGEETEVHIPLSQMEWGIEGPVQNSPGCLFSAAVEISRSPLSSEAGENMAENFDQHMLDNSLQQELFTMEAEPAAADNILHIKTEPDEYMSALDTSNSNVAGPSTDLNESAVRPSQQSPWGTVTADALLEVKNEFQSAKRGAPQSDLLMSPNTTSQLPSQQQSPWGDIEAQAAVRPYESISVASLLNVSPQWPRSQPNDTPSNILRGRVLSASQPTDTPDSLLRDNMSFASQPNDTPCSLLRGGVSPDAFGTPQAAQTREESPEPELSVKSFAKFNTPSPKRRPRAYKYPRLSGSRLPSTQMLLNATDTNAWSTQGSRSNRRVSFAPLPCEEKEATIMTSPQAPRPASPPPAVTPGAGDDDTDYRFQKHFDAMKTRSDHQPKVGIHERLLPSESQQIPMSPDVGAMAEAFREADTFRVPDLLMPTTSSHEEEEAPPVNSFQNDGPATDAPQSPWREESQGLDAVAEVMQNLDDFLNPQWGEESDLGMAL</sequence>
<feature type="compositionally biased region" description="Polar residues" evidence="1">
    <location>
        <begin position="830"/>
        <end position="843"/>
    </location>
</feature>
<feature type="compositionally biased region" description="Basic residues" evidence="1">
    <location>
        <begin position="385"/>
        <end position="394"/>
    </location>
</feature>
<feature type="region of interest" description="Disordered" evidence="1">
    <location>
        <begin position="1"/>
        <end position="21"/>
    </location>
</feature>
<feature type="region of interest" description="Disordered" evidence="1">
    <location>
        <begin position="597"/>
        <end position="643"/>
    </location>
</feature>
<evidence type="ECO:0000313" key="2">
    <source>
        <dbReference type="EMBL" id="KAK8077746.1"/>
    </source>
</evidence>
<protein>
    <recommendedName>
        <fullName evidence="4">Protamine P1</fullName>
    </recommendedName>
</protein>
<accession>A0ABR1W2L6</accession>
<feature type="region of interest" description="Disordered" evidence="1">
    <location>
        <begin position="776"/>
        <end position="805"/>
    </location>
</feature>
<feature type="region of interest" description="Disordered" evidence="1">
    <location>
        <begin position="1066"/>
        <end position="1100"/>
    </location>
</feature>
<feature type="compositionally biased region" description="Low complexity" evidence="1">
    <location>
        <begin position="790"/>
        <end position="804"/>
    </location>
</feature>
<feature type="region of interest" description="Disordered" evidence="1">
    <location>
        <begin position="177"/>
        <end position="289"/>
    </location>
</feature>
<feature type="compositionally biased region" description="Polar residues" evidence="1">
    <location>
        <begin position="868"/>
        <end position="877"/>
    </location>
</feature>
<gene>
    <name evidence="2" type="ORF">PG996_003916</name>
</gene>
<feature type="compositionally biased region" description="Basic and acidic residues" evidence="1">
    <location>
        <begin position="625"/>
        <end position="640"/>
    </location>
</feature>
<feature type="compositionally biased region" description="Pro residues" evidence="1">
    <location>
        <begin position="983"/>
        <end position="993"/>
    </location>
</feature>
<feature type="region of interest" description="Disordered" evidence="1">
    <location>
        <begin position="830"/>
        <end position="940"/>
    </location>
</feature>
<feature type="compositionally biased region" description="Polar residues" evidence="1">
    <location>
        <begin position="305"/>
        <end position="314"/>
    </location>
</feature>
<evidence type="ECO:0000256" key="1">
    <source>
        <dbReference type="SAM" id="MobiDB-lite"/>
    </source>
</evidence>
<feature type="compositionally biased region" description="Low complexity" evidence="1">
    <location>
        <begin position="315"/>
        <end position="328"/>
    </location>
</feature>
<feature type="compositionally biased region" description="Low complexity" evidence="1">
    <location>
        <begin position="449"/>
        <end position="458"/>
    </location>
</feature>
<dbReference type="Proteomes" id="UP001446871">
    <property type="component" value="Unassembled WGS sequence"/>
</dbReference>
<feature type="region of interest" description="Disordered" evidence="1">
    <location>
        <begin position="505"/>
        <end position="530"/>
    </location>
</feature>
<evidence type="ECO:0008006" key="4">
    <source>
        <dbReference type="Google" id="ProtNLM"/>
    </source>
</evidence>
<feature type="compositionally biased region" description="Basic and acidic residues" evidence="1">
    <location>
        <begin position="505"/>
        <end position="516"/>
    </location>
</feature>
<feature type="compositionally biased region" description="Polar residues" evidence="1">
    <location>
        <begin position="224"/>
        <end position="240"/>
    </location>
</feature>
<feature type="region of interest" description="Disordered" evidence="1">
    <location>
        <begin position="739"/>
        <end position="759"/>
    </location>
</feature>
<feature type="region of interest" description="Disordered" evidence="1">
    <location>
        <begin position="449"/>
        <end position="483"/>
    </location>
</feature>
<dbReference type="EMBL" id="JAQQWM010000002">
    <property type="protein sequence ID" value="KAK8077746.1"/>
    <property type="molecule type" value="Genomic_DNA"/>
</dbReference>
<comment type="caution">
    <text evidence="2">The sequence shown here is derived from an EMBL/GenBank/DDBJ whole genome shotgun (WGS) entry which is preliminary data.</text>
</comment>
<evidence type="ECO:0000313" key="3">
    <source>
        <dbReference type="Proteomes" id="UP001446871"/>
    </source>
</evidence>
<feature type="region of interest" description="Disordered" evidence="1">
    <location>
        <begin position="117"/>
        <end position="142"/>
    </location>
</feature>
<organism evidence="2 3">
    <name type="scientific">Apiospora saccharicola</name>
    <dbReference type="NCBI Taxonomy" id="335842"/>
    <lineage>
        <taxon>Eukaryota</taxon>
        <taxon>Fungi</taxon>
        <taxon>Dikarya</taxon>
        <taxon>Ascomycota</taxon>
        <taxon>Pezizomycotina</taxon>
        <taxon>Sordariomycetes</taxon>
        <taxon>Xylariomycetidae</taxon>
        <taxon>Amphisphaeriales</taxon>
        <taxon>Apiosporaceae</taxon>
        <taxon>Apiospora</taxon>
    </lineage>
</organism>
<feature type="region of interest" description="Disordered" evidence="1">
    <location>
        <begin position="977"/>
        <end position="999"/>
    </location>
</feature>
<proteinExistence type="predicted"/>
<feature type="compositionally biased region" description="Polar residues" evidence="1">
    <location>
        <begin position="117"/>
        <end position="127"/>
    </location>
</feature>
<reference evidence="2 3" key="1">
    <citation type="submission" date="2023-01" db="EMBL/GenBank/DDBJ databases">
        <title>Analysis of 21 Apiospora genomes using comparative genomics revels a genus with tremendous synthesis potential of carbohydrate active enzymes and secondary metabolites.</title>
        <authorList>
            <person name="Sorensen T."/>
        </authorList>
    </citation>
    <scope>NUCLEOTIDE SEQUENCE [LARGE SCALE GENOMIC DNA]</scope>
    <source>
        <strain evidence="2 3">CBS 83171</strain>
    </source>
</reference>
<feature type="region of interest" description="Disordered" evidence="1">
    <location>
        <begin position="301"/>
        <end position="394"/>
    </location>
</feature>